<organism evidence="2 3">
    <name type="scientific">Calothrix parietina FACHB-288</name>
    <dbReference type="NCBI Taxonomy" id="2692896"/>
    <lineage>
        <taxon>Bacteria</taxon>
        <taxon>Bacillati</taxon>
        <taxon>Cyanobacteriota</taxon>
        <taxon>Cyanophyceae</taxon>
        <taxon>Nostocales</taxon>
        <taxon>Calotrichaceae</taxon>
        <taxon>Calothrix</taxon>
    </lineage>
</organism>
<dbReference type="SUPFAM" id="SSF140869">
    <property type="entry name" value="GUN4-like"/>
    <property type="match status" value="1"/>
</dbReference>
<sequence>MRQRQWRKADEETAWVFYQVMVKENYRDWKYLLKNFPCETLRKIDQLWLDNSNNTLGISIQSRIYQNLSGHDVWEQFCDRAWGSIYKIYYEIMRDIGESKETVTIASLPLLILSSAPRTVTPKKPDRYST</sequence>
<dbReference type="PANTHER" id="PTHR34800">
    <property type="entry name" value="TETRAPYRROLE-BINDING PROTEIN, CHLOROPLASTIC"/>
    <property type="match status" value="1"/>
</dbReference>
<evidence type="ECO:0000259" key="1">
    <source>
        <dbReference type="Pfam" id="PF05419"/>
    </source>
</evidence>
<reference evidence="2 3" key="1">
    <citation type="journal article" date="2020" name="ISME J.">
        <title>Comparative genomics reveals insights into cyanobacterial evolution and habitat adaptation.</title>
        <authorList>
            <person name="Chen M.Y."/>
            <person name="Teng W.K."/>
            <person name="Zhao L."/>
            <person name="Hu C.X."/>
            <person name="Zhou Y.K."/>
            <person name="Han B.P."/>
            <person name="Song L.R."/>
            <person name="Shu W.S."/>
        </authorList>
    </citation>
    <scope>NUCLEOTIDE SEQUENCE [LARGE SCALE GENOMIC DNA]</scope>
    <source>
        <strain evidence="2 3">FACHB-288</strain>
    </source>
</reference>
<comment type="caution">
    <text evidence="2">The sequence shown here is derived from an EMBL/GenBank/DDBJ whole genome shotgun (WGS) entry which is preliminary data.</text>
</comment>
<keyword evidence="3" id="KW-1185">Reference proteome</keyword>
<evidence type="ECO:0000313" key="3">
    <source>
        <dbReference type="Proteomes" id="UP000658514"/>
    </source>
</evidence>
<dbReference type="PANTHER" id="PTHR34800:SF1">
    <property type="entry name" value="TETRAPYRROLE-BINDING PROTEIN, CHLOROPLASTIC"/>
    <property type="match status" value="1"/>
</dbReference>
<accession>A0ABR8ALI9</accession>
<feature type="domain" description="GUN4-like" evidence="1">
    <location>
        <begin position="3"/>
        <end position="80"/>
    </location>
</feature>
<dbReference type="EMBL" id="JACJQH010000103">
    <property type="protein sequence ID" value="MBD2200674.1"/>
    <property type="molecule type" value="Genomic_DNA"/>
</dbReference>
<dbReference type="Gene3D" id="1.25.40.620">
    <property type="match status" value="1"/>
</dbReference>
<gene>
    <name evidence="2" type="ORF">H6G24_35400</name>
</gene>
<dbReference type="RefSeq" id="WP_190551860.1">
    <property type="nucleotide sequence ID" value="NZ_CAWPNO010000006.1"/>
</dbReference>
<dbReference type="Proteomes" id="UP000658514">
    <property type="component" value="Unassembled WGS sequence"/>
</dbReference>
<dbReference type="Pfam" id="PF05419">
    <property type="entry name" value="GUN4"/>
    <property type="match status" value="1"/>
</dbReference>
<protein>
    <submittedName>
        <fullName evidence="2">GUN4 domain-containing protein</fullName>
    </submittedName>
</protein>
<dbReference type="InterPro" id="IPR008629">
    <property type="entry name" value="GUN4-like"/>
</dbReference>
<proteinExistence type="predicted"/>
<evidence type="ECO:0000313" key="2">
    <source>
        <dbReference type="EMBL" id="MBD2200674.1"/>
    </source>
</evidence>
<dbReference type="InterPro" id="IPR037215">
    <property type="entry name" value="GUN4-like_sf"/>
</dbReference>
<name>A0ABR8ALI9_9CYAN</name>